<dbReference type="OrthoDB" id="199028at2"/>
<dbReference type="InterPro" id="IPR044492">
    <property type="entry name" value="P_typ_ATPase_HD_dom"/>
</dbReference>
<keyword evidence="10" id="KW-1003">Cell membrane</keyword>
<keyword evidence="8 10" id="KW-1133">Transmembrane helix</keyword>
<dbReference type="GO" id="GO:0005524">
    <property type="term" value="F:ATP binding"/>
    <property type="evidence" value="ECO:0007669"/>
    <property type="project" value="UniProtKB-UniRule"/>
</dbReference>
<keyword evidence="3 10" id="KW-0812">Transmembrane</keyword>
<dbReference type="InterPro" id="IPR001757">
    <property type="entry name" value="P_typ_ATPase"/>
</dbReference>
<dbReference type="Gene3D" id="3.40.1110.10">
    <property type="entry name" value="Calcium-transporting ATPase, cytoplasmic domain N"/>
    <property type="match status" value="1"/>
</dbReference>
<dbReference type="GO" id="GO:0005507">
    <property type="term" value="F:copper ion binding"/>
    <property type="evidence" value="ECO:0007669"/>
    <property type="project" value="TreeGrafter"/>
</dbReference>
<dbReference type="Pfam" id="PF00702">
    <property type="entry name" value="Hydrolase"/>
    <property type="match status" value="1"/>
</dbReference>
<dbReference type="PANTHER" id="PTHR43520">
    <property type="entry name" value="ATP7, ISOFORM B"/>
    <property type="match status" value="1"/>
</dbReference>
<dbReference type="Gene3D" id="3.30.70.100">
    <property type="match status" value="1"/>
</dbReference>
<dbReference type="SUPFAM" id="SSF55008">
    <property type="entry name" value="HMA, heavy metal-associated domain"/>
    <property type="match status" value="1"/>
</dbReference>
<dbReference type="NCBIfam" id="TIGR01525">
    <property type="entry name" value="ATPase-IB_hvy"/>
    <property type="match status" value="1"/>
</dbReference>
<dbReference type="InterPro" id="IPR036412">
    <property type="entry name" value="HAD-like_sf"/>
</dbReference>
<evidence type="ECO:0000256" key="8">
    <source>
        <dbReference type="ARBA" id="ARBA00022989"/>
    </source>
</evidence>
<evidence type="ECO:0000256" key="5">
    <source>
        <dbReference type="ARBA" id="ARBA00022741"/>
    </source>
</evidence>
<dbReference type="PROSITE" id="PS50846">
    <property type="entry name" value="HMA_2"/>
    <property type="match status" value="1"/>
</dbReference>
<keyword evidence="7" id="KW-1278">Translocase</keyword>
<dbReference type="InterPro" id="IPR023299">
    <property type="entry name" value="ATPase_P-typ_cyto_dom_N"/>
</dbReference>
<comment type="caution">
    <text evidence="12">The sequence shown here is derived from an EMBL/GenBank/DDBJ whole genome shotgun (WGS) entry which is preliminary data.</text>
</comment>
<dbReference type="SFLD" id="SFLDG00002">
    <property type="entry name" value="C1.7:_P-type_atpase_like"/>
    <property type="match status" value="1"/>
</dbReference>
<dbReference type="PANTHER" id="PTHR43520:SF8">
    <property type="entry name" value="P-TYPE CU(+) TRANSPORTER"/>
    <property type="match status" value="1"/>
</dbReference>
<dbReference type="InterPro" id="IPR036163">
    <property type="entry name" value="HMA_dom_sf"/>
</dbReference>
<evidence type="ECO:0000256" key="6">
    <source>
        <dbReference type="ARBA" id="ARBA00022840"/>
    </source>
</evidence>
<dbReference type="InterPro" id="IPR059000">
    <property type="entry name" value="ATPase_P-type_domA"/>
</dbReference>
<keyword evidence="9 10" id="KW-0472">Membrane</keyword>
<gene>
    <name evidence="12" type="ORF">Cflav_PD2024</name>
</gene>
<dbReference type="EMBL" id="ABOX02000034">
    <property type="protein sequence ID" value="EEF58975.1"/>
    <property type="molecule type" value="Genomic_DNA"/>
</dbReference>
<dbReference type="Proteomes" id="UP000003688">
    <property type="component" value="Unassembled WGS sequence"/>
</dbReference>
<comment type="similarity">
    <text evidence="2 10">Belongs to the cation transport ATPase (P-type) (TC 3.A.3) family. Type IB subfamily.</text>
</comment>
<name>B9XMD3_PEDPL</name>
<reference evidence="12 13" key="1">
    <citation type="journal article" date="2011" name="J. Bacteriol.">
        <title>Genome sequence of 'Pedosphaera parvula' Ellin514, an aerobic Verrucomicrobial isolate from pasture soil.</title>
        <authorList>
            <person name="Kant R."/>
            <person name="van Passel M.W."/>
            <person name="Sangwan P."/>
            <person name="Palva A."/>
            <person name="Lucas S."/>
            <person name="Copeland A."/>
            <person name="Lapidus A."/>
            <person name="Glavina Del Rio T."/>
            <person name="Dalin E."/>
            <person name="Tice H."/>
            <person name="Bruce D."/>
            <person name="Goodwin L."/>
            <person name="Pitluck S."/>
            <person name="Chertkov O."/>
            <person name="Larimer F.W."/>
            <person name="Land M.L."/>
            <person name="Hauser L."/>
            <person name="Brettin T.S."/>
            <person name="Detter J.C."/>
            <person name="Han S."/>
            <person name="de Vos W.M."/>
            <person name="Janssen P.H."/>
            <person name="Smidt H."/>
        </authorList>
    </citation>
    <scope>NUCLEOTIDE SEQUENCE [LARGE SCALE GENOMIC DNA]</scope>
    <source>
        <strain evidence="12 13">Ellin514</strain>
    </source>
</reference>
<dbReference type="SUPFAM" id="SSF81653">
    <property type="entry name" value="Calcium ATPase, transduction domain A"/>
    <property type="match status" value="1"/>
</dbReference>
<evidence type="ECO:0000256" key="7">
    <source>
        <dbReference type="ARBA" id="ARBA00022967"/>
    </source>
</evidence>
<keyword evidence="4 10" id="KW-0479">Metal-binding</keyword>
<proteinExistence type="inferred from homology"/>
<dbReference type="InterPro" id="IPR027256">
    <property type="entry name" value="P-typ_ATPase_IB"/>
</dbReference>
<dbReference type="SFLD" id="SFLDS00003">
    <property type="entry name" value="Haloacid_Dehalogenase"/>
    <property type="match status" value="1"/>
</dbReference>
<evidence type="ECO:0000259" key="11">
    <source>
        <dbReference type="PROSITE" id="PS50846"/>
    </source>
</evidence>
<dbReference type="STRING" id="320771.Cflav_PD2024"/>
<evidence type="ECO:0000256" key="1">
    <source>
        <dbReference type="ARBA" id="ARBA00004127"/>
    </source>
</evidence>
<dbReference type="InterPro" id="IPR017969">
    <property type="entry name" value="Heavy-metal-associated_CS"/>
</dbReference>
<feature type="transmembrane region" description="Helical" evidence="10">
    <location>
        <begin position="715"/>
        <end position="734"/>
    </location>
</feature>
<feature type="domain" description="HMA" evidence="11">
    <location>
        <begin position="16"/>
        <end position="81"/>
    </location>
</feature>
<feature type="transmembrane region" description="Helical" evidence="10">
    <location>
        <begin position="103"/>
        <end position="123"/>
    </location>
</feature>
<dbReference type="PROSITE" id="PS00154">
    <property type="entry name" value="ATPASE_E1_E2"/>
    <property type="match status" value="1"/>
</dbReference>
<feature type="transmembrane region" description="Helical" evidence="10">
    <location>
        <begin position="163"/>
        <end position="184"/>
    </location>
</feature>
<evidence type="ECO:0000313" key="13">
    <source>
        <dbReference type="Proteomes" id="UP000003688"/>
    </source>
</evidence>
<dbReference type="FunFam" id="2.70.150.10:FF:000002">
    <property type="entry name" value="Copper-transporting ATPase 1, putative"/>
    <property type="match status" value="1"/>
</dbReference>
<dbReference type="InterPro" id="IPR023298">
    <property type="entry name" value="ATPase_P-typ_TM_dom_sf"/>
</dbReference>
<dbReference type="PRINTS" id="PR00119">
    <property type="entry name" value="CATATPASE"/>
</dbReference>
<dbReference type="NCBIfam" id="TIGR01494">
    <property type="entry name" value="ATPase_P-type"/>
    <property type="match status" value="1"/>
</dbReference>
<sequence>MGAGSTSETIAPGTSGATELAVNGMTCSNCARHVTEAIQGVPGVAGASVELEQGRATVRWKGSPDVPAVLAAVKAAGYEPNVLEGEAGTETARKWSPLAGWQFNVVVGLACTLPLIIAEWGFGWGMQPWFRWVAFLLALPVQIFCGARFYVGAWRQLKVGSSNMDTLVSLGSTTAFLYSVWALFTGSHGHLYFMESAAIITLISLGHWFEARTSARAESSLQALLHLAPQMARRRNSDNSATLVPVKELQLEETIILKPGDQVPTDGEVVFGDSTIDESMLTGESIPVEKEIGAKVFAGTANLNGSLFVRVTATGEGTALAHIIAAVQRAQNSRAGIQRLGDRVSSVFVPLVVLAALGTGLLWGMAPESARHWSALLTQYLWAPSVPESNLTAAVICAAGVLIIACPCAMGLATPIAIMAGTNAAARRGILIRDGIALERAGKITAVVFDKTGTITQGKPVVVSEEKYGSGGRRPIVHEMKLAAALARRSNHPISQSVAKLYNDDYPFQEWVEIRGSGVQAKLRMDNFQSAPVLVRLGSLRWLRASGVDLTRGKNFEQQWSEQGATLLGISIDQSLMGIVAVQDTLKEGAQEVIGKLHRRGFKTYLLTGDNPLTAQAIAREVGIPSGHVFAEVLPEDKAGFIQVLQKKGERVAFIGDGINDAPALEAADIGIAVSRASDVAREAADIILLKSEIHAVPEALGLARATLKTIKQNLFWAFFYNIIGIPLAALGFLSPVLCALAMGLSDMVVIGNALRLLRWDAFLWQNCVGESLRTWILTMTNSGWRVGGN</sequence>
<dbReference type="SUPFAM" id="SSF56784">
    <property type="entry name" value="HAD-like"/>
    <property type="match status" value="1"/>
</dbReference>
<dbReference type="Pfam" id="PF00403">
    <property type="entry name" value="HMA"/>
    <property type="match status" value="1"/>
</dbReference>
<dbReference type="Gene3D" id="2.70.150.10">
    <property type="entry name" value="Calcium-transporting ATPase, cytoplasmic transduction domain A"/>
    <property type="match status" value="1"/>
</dbReference>
<dbReference type="InterPro" id="IPR023214">
    <property type="entry name" value="HAD_sf"/>
</dbReference>
<dbReference type="Gene3D" id="3.40.50.1000">
    <property type="entry name" value="HAD superfamily/HAD-like"/>
    <property type="match status" value="1"/>
</dbReference>
<feature type="transmembrane region" description="Helical" evidence="10">
    <location>
        <begin position="190"/>
        <end position="209"/>
    </location>
</feature>
<dbReference type="AlphaFoldDB" id="B9XMD3"/>
<dbReference type="SFLD" id="SFLDF00027">
    <property type="entry name" value="p-type_atpase"/>
    <property type="match status" value="1"/>
</dbReference>
<dbReference type="GO" id="GO:0016887">
    <property type="term" value="F:ATP hydrolysis activity"/>
    <property type="evidence" value="ECO:0007669"/>
    <property type="project" value="InterPro"/>
</dbReference>
<dbReference type="SUPFAM" id="SSF81665">
    <property type="entry name" value="Calcium ATPase, transmembrane domain M"/>
    <property type="match status" value="1"/>
</dbReference>
<dbReference type="PRINTS" id="PR00943">
    <property type="entry name" value="CUATPASE"/>
</dbReference>
<feature type="transmembrane region" description="Helical" evidence="10">
    <location>
        <begin position="129"/>
        <end position="151"/>
    </location>
</feature>
<dbReference type="CDD" id="cd02094">
    <property type="entry name" value="P-type_ATPase_Cu-like"/>
    <property type="match status" value="1"/>
</dbReference>
<keyword evidence="13" id="KW-1185">Reference proteome</keyword>
<evidence type="ECO:0000256" key="10">
    <source>
        <dbReference type="RuleBase" id="RU362081"/>
    </source>
</evidence>
<comment type="subcellular location">
    <subcellularLocation>
        <location evidence="10">Cell membrane</location>
    </subcellularLocation>
    <subcellularLocation>
        <location evidence="1">Endomembrane system</location>
        <topology evidence="1">Multi-pass membrane protein</topology>
    </subcellularLocation>
</comment>
<dbReference type="GO" id="GO:0055070">
    <property type="term" value="P:copper ion homeostasis"/>
    <property type="evidence" value="ECO:0007669"/>
    <property type="project" value="TreeGrafter"/>
</dbReference>
<feature type="transmembrane region" description="Helical" evidence="10">
    <location>
        <begin position="347"/>
        <end position="366"/>
    </location>
</feature>
<dbReference type="CDD" id="cd00371">
    <property type="entry name" value="HMA"/>
    <property type="match status" value="1"/>
</dbReference>
<dbReference type="InterPro" id="IPR006121">
    <property type="entry name" value="HMA_dom"/>
</dbReference>
<evidence type="ECO:0000313" key="12">
    <source>
        <dbReference type="EMBL" id="EEF58975.1"/>
    </source>
</evidence>
<dbReference type="SUPFAM" id="SSF81660">
    <property type="entry name" value="Metal cation-transporting ATPase, ATP-binding domain N"/>
    <property type="match status" value="1"/>
</dbReference>
<dbReference type="InterPro" id="IPR018303">
    <property type="entry name" value="ATPase_P-typ_P_site"/>
</dbReference>
<dbReference type="Pfam" id="PF00122">
    <property type="entry name" value="E1-E2_ATPase"/>
    <property type="match status" value="1"/>
</dbReference>
<keyword evidence="6 10" id="KW-0067">ATP-binding</keyword>
<dbReference type="PROSITE" id="PS01047">
    <property type="entry name" value="HMA_1"/>
    <property type="match status" value="1"/>
</dbReference>
<feature type="transmembrane region" description="Helical" evidence="10">
    <location>
        <begin position="391"/>
        <end position="418"/>
    </location>
</feature>
<evidence type="ECO:0000256" key="3">
    <source>
        <dbReference type="ARBA" id="ARBA00022692"/>
    </source>
</evidence>
<evidence type="ECO:0000256" key="9">
    <source>
        <dbReference type="ARBA" id="ARBA00023136"/>
    </source>
</evidence>
<dbReference type="RefSeq" id="WP_007416972.1">
    <property type="nucleotide sequence ID" value="NZ_ABOX02000034.1"/>
</dbReference>
<dbReference type="GO" id="GO:0005886">
    <property type="term" value="C:plasma membrane"/>
    <property type="evidence" value="ECO:0007669"/>
    <property type="project" value="UniProtKB-SubCell"/>
</dbReference>
<dbReference type="InterPro" id="IPR008250">
    <property type="entry name" value="ATPase_P-typ_transduc_dom_A_sf"/>
</dbReference>
<protein>
    <submittedName>
        <fullName evidence="12">Heavy metal translocating P-type ATPase</fullName>
    </submittedName>
</protein>
<evidence type="ECO:0000256" key="2">
    <source>
        <dbReference type="ARBA" id="ARBA00006024"/>
    </source>
</evidence>
<evidence type="ECO:0000256" key="4">
    <source>
        <dbReference type="ARBA" id="ARBA00022723"/>
    </source>
</evidence>
<accession>B9XMD3</accession>
<dbReference type="GO" id="GO:0012505">
    <property type="term" value="C:endomembrane system"/>
    <property type="evidence" value="ECO:0007669"/>
    <property type="project" value="UniProtKB-SubCell"/>
</dbReference>
<organism evidence="12 13">
    <name type="scientific">Pedosphaera parvula (strain Ellin514)</name>
    <dbReference type="NCBI Taxonomy" id="320771"/>
    <lineage>
        <taxon>Bacteria</taxon>
        <taxon>Pseudomonadati</taxon>
        <taxon>Verrucomicrobiota</taxon>
        <taxon>Pedosphaerae</taxon>
        <taxon>Pedosphaerales</taxon>
        <taxon>Pedosphaeraceae</taxon>
        <taxon>Pedosphaera</taxon>
    </lineage>
</organism>
<dbReference type="GO" id="GO:0043682">
    <property type="term" value="F:P-type divalent copper transporter activity"/>
    <property type="evidence" value="ECO:0007669"/>
    <property type="project" value="TreeGrafter"/>
</dbReference>
<keyword evidence="5 10" id="KW-0547">Nucleotide-binding</keyword>